<evidence type="ECO:0008006" key="3">
    <source>
        <dbReference type="Google" id="ProtNLM"/>
    </source>
</evidence>
<proteinExistence type="predicted"/>
<dbReference type="RefSeq" id="WP_132279132.1">
    <property type="nucleotide sequence ID" value="NZ_SMGQ01000011.1"/>
</dbReference>
<gene>
    <name evidence="1" type="ORF">EDC19_0186</name>
</gene>
<sequence length="313" mass="35152">MSLLETKYGILHGVTSWELYEDGQIKECNLDTHNEIKTSFGNLVPQYTQDEVRRKYVKPLYFYENGNIKNITLQEPTLIDTSVGPLEAEYISFYKNGNVKRVFPLNGKLTGYWTEEDEYNLAKELAFNLSFASFKSKIIGILFYETGEIKSITFWPQDSLSIHTIVGVLDIRMGLSLYKSGAIKSCELLKPTLIQTPIGEIIAFDTNPIGVNGDNNSLKFFEDGSIQGLKTATDVICVTDEKGQKHIYEPETVANPFDGDEMFINAINMEFIEGKVVINNKDEFLLDKCHVAIENNVKLISNKCSECSGCSAG</sequence>
<dbReference type="AlphaFoldDB" id="A0A4R1N1B4"/>
<accession>A0A4R1N1B4</accession>
<evidence type="ECO:0000313" key="1">
    <source>
        <dbReference type="EMBL" id="TCK97784.1"/>
    </source>
</evidence>
<keyword evidence="2" id="KW-1185">Reference proteome</keyword>
<dbReference type="EMBL" id="SMGQ01000011">
    <property type="protein sequence ID" value="TCK97784.1"/>
    <property type="molecule type" value="Genomic_DNA"/>
</dbReference>
<protein>
    <recommendedName>
        <fullName evidence="3">MORN repeat protein</fullName>
    </recommendedName>
</protein>
<organism evidence="1 2">
    <name type="scientific">Natranaerovirga hydrolytica</name>
    <dbReference type="NCBI Taxonomy" id="680378"/>
    <lineage>
        <taxon>Bacteria</taxon>
        <taxon>Bacillati</taxon>
        <taxon>Bacillota</taxon>
        <taxon>Clostridia</taxon>
        <taxon>Lachnospirales</taxon>
        <taxon>Natranaerovirgaceae</taxon>
        <taxon>Natranaerovirga</taxon>
    </lineage>
</organism>
<dbReference type="OrthoDB" id="594021at2"/>
<evidence type="ECO:0000313" key="2">
    <source>
        <dbReference type="Proteomes" id="UP000294545"/>
    </source>
</evidence>
<reference evidence="1 2" key="1">
    <citation type="submission" date="2019-03" db="EMBL/GenBank/DDBJ databases">
        <title>Genomic Encyclopedia of Type Strains, Phase IV (KMG-IV): sequencing the most valuable type-strain genomes for metagenomic binning, comparative biology and taxonomic classification.</title>
        <authorList>
            <person name="Goeker M."/>
        </authorList>
    </citation>
    <scope>NUCLEOTIDE SEQUENCE [LARGE SCALE GENOMIC DNA]</scope>
    <source>
        <strain evidence="1 2">DSM 24176</strain>
    </source>
</reference>
<name>A0A4R1N1B4_9FIRM</name>
<dbReference type="Proteomes" id="UP000294545">
    <property type="component" value="Unassembled WGS sequence"/>
</dbReference>
<comment type="caution">
    <text evidence="1">The sequence shown here is derived from an EMBL/GenBank/DDBJ whole genome shotgun (WGS) entry which is preliminary data.</text>
</comment>